<dbReference type="PANTHER" id="PTHR42648:SF32">
    <property type="entry name" value="RIBONUCLEASE H-LIKE DOMAIN, GAG-PRE-INTEGRASE DOMAIN PROTEIN-RELATED"/>
    <property type="match status" value="1"/>
</dbReference>
<dbReference type="Pfam" id="PF25597">
    <property type="entry name" value="SH3_retrovirus"/>
    <property type="match status" value="1"/>
</dbReference>
<protein>
    <recommendedName>
        <fullName evidence="1">Integrase catalytic domain-containing protein</fullName>
    </recommendedName>
</protein>
<gene>
    <name evidence="2" type="ORF">Tci_604987</name>
</gene>
<accession>A0A699JFB7</accession>
<dbReference type="InterPro" id="IPR012337">
    <property type="entry name" value="RNaseH-like_sf"/>
</dbReference>
<evidence type="ECO:0000259" key="1">
    <source>
        <dbReference type="PROSITE" id="PS50994"/>
    </source>
</evidence>
<dbReference type="PROSITE" id="PS50994">
    <property type="entry name" value="INTEGRASE"/>
    <property type="match status" value="1"/>
</dbReference>
<dbReference type="AlphaFoldDB" id="A0A699JFB7"/>
<dbReference type="EMBL" id="BKCJ010405616">
    <property type="protein sequence ID" value="GFA33015.1"/>
    <property type="molecule type" value="Genomic_DNA"/>
</dbReference>
<dbReference type="PANTHER" id="PTHR42648">
    <property type="entry name" value="TRANSPOSASE, PUTATIVE-RELATED"/>
    <property type="match status" value="1"/>
</dbReference>
<dbReference type="SUPFAM" id="SSF53098">
    <property type="entry name" value="Ribonuclease H-like"/>
    <property type="match status" value="1"/>
</dbReference>
<dbReference type="InterPro" id="IPR001584">
    <property type="entry name" value="Integrase_cat-core"/>
</dbReference>
<dbReference type="InterPro" id="IPR036397">
    <property type="entry name" value="RNaseH_sf"/>
</dbReference>
<dbReference type="InterPro" id="IPR057670">
    <property type="entry name" value="SH3_retrovirus"/>
</dbReference>
<reference evidence="2" key="1">
    <citation type="journal article" date="2019" name="Sci. Rep.">
        <title>Draft genome of Tanacetum cinerariifolium, the natural source of mosquito coil.</title>
        <authorList>
            <person name="Yamashiro T."/>
            <person name="Shiraishi A."/>
            <person name="Satake H."/>
            <person name="Nakayama K."/>
        </authorList>
    </citation>
    <scope>NUCLEOTIDE SEQUENCE</scope>
</reference>
<organism evidence="2">
    <name type="scientific">Tanacetum cinerariifolium</name>
    <name type="common">Dalmatian daisy</name>
    <name type="synonym">Chrysanthemum cinerariifolium</name>
    <dbReference type="NCBI Taxonomy" id="118510"/>
    <lineage>
        <taxon>Eukaryota</taxon>
        <taxon>Viridiplantae</taxon>
        <taxon>Streptophyta</taxon>
        <taxon>Embryophyta</taxon>
        <taxon>Tracheophyta</taxon>
        <taxon>Spermatophyta</taxon>
        <taxon>Magnoliopsida</taxon>
        <taxon>eudicotyledons</taxon>
        <taxon>Gunneridae</taxon>
        <taxon>Pentapetalae</taxon>
        <taxon>asterids</taxon>
        <taxon>campanulids</taxon>
        <taxon>Asterales</taxon>
        <taxon>Asteraceae</taxon>
        <taxon>Asteroideae</taxon>
        <taxon>Anthemideae</taxon>
        <taxon>Anthemidinae</taxon>
        <taxon>Tanacetum</taxon>
    </lineage>
</organism>
<sequence>MDNLNEVRVNKLRSDNGTEFRNHKLEEFYDEKGISQNFSSPYTLVQNGMAKRRNKTMIKAARTMLNIAKLPNQFWGEDVNTACYTQTKSIIVKIHMKTSYGMFRKRSPNIYFHVFGCPVYIHNHINHLGKFDEKVDDGFFLGYSPVAIVFRVFNIRRQEMEGSVHVTFSEDDEAISQSSSESYAINFNENKSFPDDEFLETRSKSTHCPINIEYFPYIPAYEHHTPTDSPILQNFISPEEAPKFTNVADVKPT</sequence>
<dbReference type="InterPro" id="IPR039537">
    <property type="entry name" value="Retrotran_Ty1/copia-like"/>
</dbReference>
<dbReference type="GO" id="GO:0015074">
    <property type="term" value="P:DNA integration"/>
    <property type="evidence" value="ECO:0007669"/>
    <property type="project" value="InterPro"/>
</dbReference>
<comment type="caution">
    <text evidence="2">The sequence shown here is derived from an EMBL/GenBank/DDBJ whole genome shotgun (WGS) entry which is preliminary data.</text>
</comment>
<dbReference type="GO" id="GO:0003676">
    <property type="term" value="F:nucleic acid binding"/>
    <property type="evidence" value="ECO:0007669"/>
    <property type="project" value="InterPro"/>
</dbReference>
<feature type="domain" description="Integrase catalytic" evidence="1">
    <location>
        <begin position="1"/>
        <end position="107"/>
    </location>
</feature>
<name>A0A699JFB7_TANCI</name>
<proteinExistence type="predicted"/>
<evidence type="ECO:0000313" key="2">
    <source>
        <dbReference type="EMBL" id="GFA33015.1"/>
    </source>
</evidence>
<dbReference type="Gene3D" id="3.30.420.10">
    <property type="entry name" value="Ribonuclease H-like superfamily/Ribonuclease H"/>
    <property type="match status" value="1"/>
</dbReference>